<dbReference type="VEuPathDB" id="TriTrypDB:BSAL_90855"/>
<evidence type="ECO:0000313" key="3">
    <source>
        <dbReference type="EMBL" id="CUG85834.1"/>
    </source>
</evidence>
<feature type="transmembrane region" description="Helical" evidence="2">
    <location>
        <begin position="131"/>
        <end position="151"/>
    </location>
</feature>
<evidence type="ECO:0000256" key="1">
    <source>
        <dbReference type="SAM" id="MobiDB-lite"/>
    </source>
</evidence>
<gene>
    <name evidence="3" type="ORF">BSAL_90855</name>
</gene>
<feature type="transmembrane region" description="Helical" evidence="2">
    <location>
        <begin position="167"/>
        <end position="189"/>
    </location>
</feature>
<organism evidence="3 4">
    <name type="scientific">Bodo saltans</name>
    <name type="common">Flagellated protozoan</name>
    <dbReference type="NCBI Taxonomy" id="75058"/>
    <lineage>
        <taxon>Eukaryota</taxon>
        <taxon>Discoba</taxon>
        <taxon>Euglenozoa</taxon>
        <taxon>Kinetoplastea</taxon>
        <taxon>Metakinetoplastina</taxon>
        <taxon>Eubodonida</taxon>
        <taxon>Bodonidae</taxon>
        <taxon>Bodo</taxon>
    </lineage>
</organism>
<feature type="region of interest" description="Disordered" evidence="1">
    <location>
        <begin position="244"/>
        <end position="267"/>
    </location>
</feature>
<proteinExistence type="predicted"/>
<name>A0A0S4J8U1_BODSA</name>
<sequence length="372" mass="41682">MFCVISVARATWRQLYLASTAIILCEPHLPRWFMRLFGPWLLPRVMWEPNELKLRYGDFFSSIASTDALLVNPILQLHGAVFSLIAAIPFPQSACAAQFVQFVLAIVWMCVPVVMVLRWRLRLLRRPPTNPLALLNNVTVVGVLLATLVFVEGPATSQSAAASVRDVFGYVLSVVSVIKTVLTIVSIVAEGYAKRSHHASLHNEKVTAQRRDDALQSQTNVMDWLNRTPKEVLVEVSAMPPPSKDLSSFVPVSSTETRSEPQATDTRVLQPPSLIVSTAVAPSPYYRTPRRSLNTVALDAQSEHLLQHSVHYTSQRPDPDEVLARQGHQRGHENKERVRQFTLKLLITRAARKAKVDGMKLDHPTQPRTQRI</sequence>
<accession>A0A0S4J8U1</accession>
<keyword evidence="2" id="KW-1133">Transmembrane helix</keyword>
<evidence type="ECO:0000256" key="2">
    <source>
        <dbReference type="SAM" id="Phobius"/>
    </source>
</evidence>
<keyword evidence="2 3" id="KW-0812">Transmembrane</keyword>
<keyword evidence="2" id="KW-0472">Membrane</keyword>
<feature type="transmembrane region" description="Helical" evidence="2">
    <location>
        <begin position="96"/>
        <end position="119"/>
    </location>
</feature>
<protein>
    <submittedName>
        <fullName evidence="3">Transmembrane protein, putative</fullName>
    </submittedName>
</protein>
<feature type="compositionally biased region" description="Polar residues" evidence="1">
    <location>
        <begin position="250"/>
        <end position="267"/>
    </location>
</feature>
<evidence type="ECO:0000313" key="4">
    <source>
        <dbReference type="Proteomes" id="UP000051952"/>
    </source>
</evidence>
<dbReference type="Proteomes" id="UP000051952">
    <property type="component" value="Unassembled WGS sequence"/>
</dbReference>
<dbReference type="AlphaFoldDB" id="A0A0S4J8U1"/>
<keyword evidence="4" id="KW-1185">Reference proteome</keyword>
<dbReference type="EMBL" id="CYKH01001199">
    <property type="protein sequence ID" value="CUG85834.1"/>
    <property type="molecule type" value="Genomic_DNA"/>
</dbReference>
<reference evidence="4" key="1">
    <citation type="submission" date="2015-09" db="EMBL/GenBank/DDBJ databases">
        <authorList>
            <consortium name="Pathogen Informatics"/>
        </authorList>
    </citation>
    <scope>NUCLEOTIDE SEQUENCE [LARGE SCALE GENOMIC DNA]</scope>
    <source>
        <strain evidence="4">Lake Konstanz</strain>
    </source>
</reference>
<feature type="transmembrane region" description="Helical" evidence="2">
    <location>
        <begin position="69"/>
        <end position="90"/>
    </location>
</feature>